<dbReference type="InterPro" id="IPR036291">
    <property type="entry name" value="NAD(P)-bd_dom_sf"/>
</dbReference>
<dbReference type="InterPro" id="IPR050223">
    <property type="entry name" value="D-isomer_2-hydroxyacid_DH"/>
</dbReference>
<dbReference type="KEGG" id="hhy:Halhy_2205"/>
<organism evidence="7 8">
    <name type="scientific">Haliscomenobacter hydrossis (strain ATCC 27775 / DSM 1100 / LMG 10767 / O)</name>
    <dbReference type="NCBI Taxonomy" id="760192"/>
    <lineage>
        <taxon>Bacteria</taxon>
        <taxon>Pseudomonadati</taxon>
        <taxon>Bacteroidota</taxon>
        <taxon>Saprospiria</taxon>
        <taxon>Saprospirales</taxon>
        <taxon>Haliscomenobacteraceae</taxon>
        <taxon>Haliscomenobacter</taxon>
    </lineage>
</organism>
<dbReference type="FunFam" id="3.40.50.720:FF:000203">
    <property type="entry name" value="D-3-phosphoglycerate dehydrogenase (SerA)"/>
    <property type="match status" value="1"/>
</dbReference>
<dbReference type="AlphaFoldDB" id="F4KT17"/>
<dbReference type="GO" id="GO:0004617">
    <property type="term" value="F:phosphoglycerate dehydrogenase activity"/>
    <property type="evidence" value="ECO:0007669"/>
    <property type="project" value="UniProtKB-EC"/>
</dbReference>
<dbReference type="EMBL" id="CP002691">
    <property type="protein sequence ID" value="AEE50087.1"/>
    <property type="molecule type" value="Genomic_DNA"/>
</dbReference>
<dbReference type="InterPro" id="IPR029753">
    <property type="entry name" value="D-isomer_DH_CS"/>
</dbReference>
<dbReference type="GO" id="GO:0030267">
    <property type="term" value="F:glyoxylate reductase (NADPH) activity"/>
    <property type="evidence" value="ECO:0007669"/>
    <property type="project" value="TreeGrafter"/>
</dbReference>
<evidence type="ECO:0000256" key="1">
    <source>
        <dbReference type="ARBA" id="ARBA00005854"/>
    </source>
</evidence>
<dbReference type="Pfam" id="PF02826">
    <property type="entry name" value="2-Hacid_dh_C"/>
    <property type="match status" value="1"/>
</dbReference>
<feature type="domain" description="D-isomer specific 2-hydroxyacid dehydrogenase NAD-binding" evidence="6">
    <location>
        <begin position="106"/>
        <end position="277"/>
    </location>
</feature>
<dbReference type="OrthoDB" id="1522997at2"/>
<dbReference type="eggNOG" id="COG1052">
    <property type="taxonomic scope" value="Bacteria"/>
</dbReference>
<dbReference type="GO" id="GO:0051287">
    <property type="term" value="F:NAD binding"/>
    <property type="evidence" value="ECO:0007669"/>
    <property type="project" value="InterPro"/>
</dbReference>
<evidence type="ECO:0000313" key="7">
    <source>
        <dbReference type="EMBL" id="AEE50087.1"/>
    </source>
</evidence>
<evidence type="ECO:0000256" key="4">
    <source>
        <dbReference type="RuleBase" id="RU003719"/>
    </source>
</evidence>
<dbReference type="STRING" id="760192.Halhy_2205"/>
<sequence length="315" mass="33350">MKKNILLLETIAEEANQLLIEAEDIEVYTAFAGLPPAEVLSKIDAVITRGLGQVNQQLLDACPNLQVAARCGVGLDNVAVNEASLRKVKVVNAPGSNASTVAEHAIALMLMLQRNLYQALNDVKSGNWAARSTFKSDEVGEKTLGILGLGNIGLKVAKIAEALGMNVIYWAKSPKDVPYQHVSKEELLATADIISIHLPLNAETENLINTEALALVKPSCLIINTARGQIVNKAALVDALNTGRLAGYGADVPTSPPPAADDALIAHPKALITAHVSSLTATTYKNMCVSTVNNVLAILRGQAPQPGCIFNLKDL</sequence>
<protein>
    <submittedName>
        <fullName evidence="7">Phosphoglycerate dehydrogenase</fullName>
        <ecNumber evidence="7">1.1.1.95</ecNumber>
    </submittedName>
</protein>
<dbReference type="SUPFAM" id="SSF52283">
    <property type="entry name" value="Formate/glycerate dehydrogenase catalytic domain-like"/>
    <property type="match status" value="1"/>
</dbReference>
<keyword evidence="3" id="KW-0520">NAD</keyword>
<dbReference type="InterPro" id="IPR006139">
    <property type="entry name" value="D-isomer_2_OHA_DH_cat_dom"/>
</dbReference>
<dbReference type="EC" id="1.1.1.95" evidence="7"/>
<dbReference type="SUPFAM" id="SSF51735">
    <property type="entry name" value="NAD(P)-binding Rossmann-fold domains"/>
    <property type="match status" value="1"/>
</dbReference>
<dbReference type="GO" id="GO:0016618">
    <property type="term" value="F:hydroxypyruvate reductase [NAD(P)H] activity"/>
    <property type="evidence" value="ECO:0007669"/>
    <property type="project" value="TreeGrafter"/>
</dbReference>
<dbReference type="PANTHER" id="PTHR10996:SF178">
    <property type="entry name" value="2-HYDROXYACID DEHYDROGENASE YGL185C-RELATED"/>
    <property type="match status" value="1"/>
</dbReference>
<dbReference type="InterPro" id="IPR006140">
    <property type="entry name" value="D-isomer_DH_NAD-bd"/>
</dbReference>
<keyword evidence="8" id="KW-1185">Reference proteome</keyword>
<dbReference type="RefSeq" id="WP_013764639.1">
    <property type="nucleotide sequence ID" value="NC_015510.1"/>
</dbReference>
<dbReference type="PROSITE" id="PS00670">
    <property type="entry name" value="D_2_HYDROXYACID_DH_2"/>
    <property type="match status" value="1"/>
</dbReference>
<comment type="similarity">
    <text evidence="1 4">Belongs to the D-isomer specific 2-hydroxyacid dehydrogenase family.</text>
</comment>
<proteinExistence type="inferred from homology"/>
<evidence type="ECO:0000256" key="3">
    <source>
        <dbReference type="ARBA" id="ARBA00023027"/>
    </source>
</evidence>
<keyword evidence="2 4" id="KW-0560">Oxidoreductase</keyword>
<feature type="domain" description="D-isomer specific 2-hydroxyacid dehydrogenase catalytic" evidence="5">
    <location>
        <begin position="5"/>
        <end position="304"/>
    </location>
</feature>
<dbReference type="Gene3D" id="3.40.50.720">
    <property type="entry name" value="NAD(P)-binding Rossmann-like Domain"/>
    <property type="match status" value="2"/>
</dbReference>
<reference key="2">
    <citation type="submission" date="2011-04" db="EMBL/GenBank/DDBJ databases">
        <title>Complete sequence of chromosome of Haliscomenobacter hydrossis DSM 1100.</title>
        <authorList>
            <consortium name="US DOE Joint Genome Institute (JGI-PGF)"/>
            <person name="Lucas S."/>
            <person name="Han J."/>
            <person name="Lapidus A."/>
            <person name="Bruce D."/>
            <person name="Goodwin L."/>
            <person name="Pitluck S."/>
            <person name="Peters L."/>
            <person name="Kyrpides N."/>
            <person name="Mavromatis K."/>
            <person name="Ivanova N."/>
            <person name="Ovchinnikova G."/>
            <person name="Pagani I."/>
            <person name="Daligault H."/>
            <person name="Detter J.C."/>
            <person name="Han C."/>
            <person name="Land M."/>
            <person name="Hauser L."/>
            <person name="Markowitz V."/>
            <person name="Cheng J.-F."/>
            <person name="Hugenholtz P."/>
            <person name="Woyke T."/>
            <person name="Wu D."/>
            <person name="Verbarg S."/>
            <person name="Frueling A."/>
            <person name="Brambilla E."/>
            <person name="Klenk H.-P."/>
            <person name="Eisen J.A."/>
        </authorList>
    </citation>
    <scope>NUCLEOTIDE SEQUENCE</scope>
    <source>
        <strain>DSM 1100</strain>
    </source>
</reference>
<gene>
    <name evidence="7" type="ordered locus">Halhy_2205</name>
</gene>
<dbReference type="PROSITE" id="PS00671">
    <property type="entry name" value="D_2_HYDROXYACID_DH_3"/>
    <property type="match status" value="1"/>
</dbReference>
<dbReference type="Pfam" id="PF00389">
    <property type="entry name" value="2-Hacid_dh"/>
    <property type="match status" value="1"/>
</dbReference>
<evidence type="ECO:0000259" key="6">
    <source>
        <dbReference type="Pfam" id="PF02826"/>
    </source>
</evidence>
<dbReference type="GO" id="GO:0005829">
    <property type="term" value="C:cytosol"/>
    <property type="evidence" value="ECO:0007669"/>
    <property type="project" value="TreeGrafter"/>
</dbReference>
<dbReference type="HOGENOM" id="CLU_019796_1_3_10"/>
<accession>F4KT17</accession>
<name>F4KT17_HALH1</name>
<evidence type="ECO:0000256" key="2">
    <source>
        <dbReference type="ARBA" id="ARBA00023002"/>
    </source>
</evidence>
<dbReference type="Proteomes" id="UP000008461">
    <property type="component" value="Chromosome"/>
</dbReference>
<dbReference type="PANTHER" id="PTHR10996">
    <property type="entry name" value="2-HYDROXYACID DEHYDROGENASE-RELATED"/>
    <property type="match status" value="1"/>
</dbReference>
<evidence type="ECO:0000313" key="8">
    <source>
        <dbReference type="Proteomes" id="UP000008461"/>
    </source>
</evidence>
<reference evidence="7 8" key="1">
    <citation type="journal article" date="2011" name="Stand. Genomic Sci.">
        <title>Complete genome sequence of Haliscomenobacter hydrossis type strain (O).</title>
        <authorList>
            <consortium name="US DOE Joint Genome Institute (JGI-PGF)"/>
            <person name="Daligault H."/>
            <person name="Lapidus A."/>
            <person name="Zeytun A."/>
            <person name="Nolan M."/>
            <person name="Lucas S."/>
            <person name="Del Rio T.G."/>
            <person name="Tice H."/>
            <person name="Cheng J.F."/>
            <person name="Tapia R."/>
            <person name="Han C."/>
            <person name="Goodwin L."/>
            <person name="Pitluck S."/>
            <person name="Liolios K."/>
            <person name="Pagani I."/>
            <person name="Ivanova N."/>
            <person name="Huntemann M."/>
            <person name="Mavromatis K."/>
            <person name="Mikhailova N."/>
            <person name="Pati A."/>
            <person name="Chen A."/>
            <person name="Palaniappan K."/>
            <person name="Land M."/>
            <person name="Hauser L."/>
            <person name="Brambilla E.M."/>
            <person name="Rohde M."/>
            <person name="Verbarg S."/>
            <person name="Goker M."/>
            <person name="Bristow J."/>
            <person name="Eisen J.A."/>
            <person name="Markowitz V."/>
            <person name="Hugenholtz P."/>
            <person name="Kyrpides N.C."/>
            <person name="Klenk H.P."/>
            <person name="Woyke T."/>
        </authorList>
    </citation>
    <scope>NUCLEOTIDE SEQUENCE [LARGE SCALE GENOMIC DNA]</scope>
    <source>
        <strain evidence="8">ATCC 27775 / DSM 1100 / LMG 10767 / O</strain>
    </source>
</reference>
<evidence type="ECO:0000259" key="5">
    <source>
        <dbReference type="Pfam" id="PF00389"/>
    </source>
</evidence>